<keyword evidence="1" id="KW-1133">Transmembrane helix</keyword>
<accession>A0ABM9PQP2</accession>
<keyword evidence="1" id="KW-0472">Membrane</keyword>
<gene>
    <name evidence="2" type="ORF">T190115A13A_60091</name>
</gene>
<sequence length="133" mass="15428">MYNYLIFHAYNLALKSRENRDEPVYIVMMLLIMCIGFNIYSVFFLLKGVGIINDLSFINKDNEAILGLLLLGLIAAYFLPKKRYKTIYEKIASKHVKQPSTLLSILVVVLYYVGSFLILLVTGLYMNKDWIFK</sequence>
<feature type="transmembrane region" description="Helical" evidence="1">
    <location>
        <begin position="24"/>
        <end position="44"/>
    </location>
</feature>
<protein>
    <recommendedName>
        <fullName evidence="4">DUF4234 domain-containing protein</fullName>
    </recommendedName>
</protein>
<proteinExistence type="predicted"/>
<feature type="transmembrane region" description="Helical" evidence="1">
    <location>
        <begin position="64"/>
        <end position="80"/>
    </location>
</feature>
<dbReference type="RefSeq" id="WP_348739660.1">
    <property type="nucleotide sequence ID" value="NZ_CAXJRC010000043.1"/>
</dbReference>
<evidence type="ECO:0008006" key="4">
    <source>
        <dbReference type="Google" id="ProtNLM"/>
    </source>
</evidence>
<keyword evidence="1" id="KW-0812">Transmembrane</keyword>
<reference evidence="2 3" key="1">
    <citation type="submission" date="2024-05" db="EMBL/GenBank/DDBJ databases">
        <authorList>
            <person name="Duchaud E."/>
        </authorList>
    </citation>
    <scope>NUCLEOTIDE SEQUENCE [LARGE SCALE GENOMIC DNA]</scope>
    <source>
        <strain evidence="2">Ena-SAMPLE-TAB-13-05-2024-13:56:06:370-140305</strain>
    </source>
</reference>
<evidence type="ECO:0000313" key="2">
    <source>
        <dbReference type="EMBL" id="CAL2108096.1"/>
    </source>
</evidence>
<comment type="caution">
    <text evidence="2">The sequence shown here is derived from an EMBL/GenBank/DDBJ whole genome shotgun (WGS) entry which is preliminary data.</text>
</comment>
<evidence type="ECO:0000313" key="3">
    <source>
        <dbReference type="Proteomes" id="UP001497602"/>
    </source>
</evidence>
<feature type="transmembrane region" description="Helical" evidence="1">
    <location>
        <begin position="101"/>
        <end position="126"/>
    </location>
</feature>
<organism evidence="2 3">
    <name type="scientific">Tenacibaculum vairaonense</name>
    <dbReference type="NCBI Taxonomy" id="3137860"/>
    <lineage>
        <taxon>Bacteria</taxon>
        <taxon>Pseudomonadati</taxon>
        <taxon>Bacteroidota</taxon>
        <taxon>Flavobacteriia</taxon>
        <taxon>Flavobacteriales</taxon>
        <taxon>Flavobacteriaceae</taxon>
        <taxon>Tenacibaculum</taxon>
    </lineage>
</organism>
<keyword evidence="3" id="KW-1185">Reference proteome</keyword>
<dbReference type="Proteomes" id="UP001497602">
    <property type="component" value="Unassembled WGS sequence"/>
</dbReference>
<dbReference type="EMBL" id="CAXJRC010000043">
    <property type="protein sequence ID" value="CAL2108096.1"/>
    <property type="molecule type" value="Genomic_DNA"/>
</dbReference>
<evidence type="ECO:0000256" key="1">
    <source>
        <dbReference type="SAM" id="Phobius"/>
    </source>
</evidence>
<name>A0ABM9PQP2_9FLAO</name>